<feature type="region of interest" description="Disordered" evidence="1">
    <location>
        <begin position="372"/>
        <end position="492"/>
    </location>
</feature>
<dbReference type="PANTHER" id="PTHR10153">
    <property type="entry name" value="SMALL CONDUCTANCE CALCIUM-ACTIVATED POTASSIUM CHANNEL"/>
    <property type="match status" value="1"/>
</dbReference>
<reference evidence="4" key="1">
    <citation type="submission" date="2020-10" db="EMBL/GenBank/DDBJ databases">
        <authorList>
            <person name="Kikuchi T."/>
        </authorList>
    </citation>
    <scope>NUCLEOTIDE SEQUENCE</scope>
    <source>
        <strain evidence="4">NKZ352</strain>
    </source>
</reference>
<sequence>MLIDTEITALRAYGIDKYHLASQMMRGAIVMSTVALEVFVVIYHCNEILLRERGEEGDWLLILSGQRFLNLLVEMVICGLCPVPGSDYSDWEYFKVSIDPSSVEIRQVPEDTIFAVLMLLRFYQFTRFLVYHSRFFQHSGTRAVAAMNKVTIDSTFVFKTLLEDQPIKTLVTTIVVFLIAMAWAFTQFERWFFVDDQVEHIARIYYISIWFVWNTFILNGYGDIVPRTQAGRILSVVVAVFGAVASSLLIAVAAHRIVQSEAQKNVSTFLLGNTTQAELRNTAALVIQCAYRKYMVRYSSSWKRHKQRKQLWNAIETVSAIFRDAKNAVEVNSPEQTDVKQILQMIREMRETLARVTEDNRLMRKHLEVMRKGSRLESGSKSTEEMRLSNIKRREGMSSAKTLPTSGPRLENRLSPAPVTNPQVSPLMSPPKMSHPKNNSDENRSPALARQMRNMKTPSREKPSPAVNRPRTNSLEEHKTQKTNVSSKERKL</sequence>
<accession>A0A8S1HMH0</accession>
<dbReference type="EMBL" id="CAJGYM010000085">
    <property type="protein sequence ID" value="CAD6197078.1"/>
    <property type="molecule type" value="Genomic_DNA"/>
</dbReference>
<evidence type="ECO:0000313" key="4">
    <source>
        <dbReference type="EMBL" id="CAD6197078.1"/>
    </source>
</evidence>
<protein>
    <recommendedName>
        <fullName evidence="3">Potassium channel domain-containing protein</fullName>
    </recommendedName>
</protein>
<dbReference type="OrthoDB" id="73653at2759"/>
<organism evidence="4 5">
    <name type="scientific">Caenorhabditis auriculariae</name>
    <dbReference type="NCBI Taxonomy" id="2777116"/>
    <lineage>
        <taxon>Eukaryota</taxon>
        <taxon>Metazoa</taxon>
        <taxon>Ecdysozoa</taxon>
        <taxon>Nematoda</taxon>
        <taxon>Chromadorea</taxon>
        <taxon>Rhabditida</taxon>
        <taxon>Rhabditina</taxon>
        <taxon>Rhabditomorpha</taxon>
        <taxon>Rhabditoidea</taxon>
        <taxon>Rhabditidae</taxon>
        <taxon>Peloderinae</taxon>
        <taxon>Caenorhabditis</taxon>
    </lineage>
</organism>
<dbReference type="AlphaFoldDB" id="A0A8S1HMH0"/>
<keyword evidence="2" id="KW-1133">Transmembrane helix</keyword>
<evidence type="ECO:0000259" key="3">
    <source>
        <dbReference type="Pfam" id="PF07885"/>
    </source>
</evidence>
<dbReference type="InterPro" id="IPR013099">
    <property type="entry name" value="K_chnl_dom"/>
</dbReference>
<proteinExistence type="predicted"/>
<comment type="caution">
    <text evidence="4">The sequence shown here is derived from an EMBL/GenBank/DDBJ whole genome shotgun (WGS) entry which is preliminary data.</text>
</comment>
<feature type="transmembrane region" description="Helical" evidence="2">
    <location>
        <begin position="169"/>
        <end position="188"/>
    </location>
</feature>
<dbReference type="Proteomes" id="UP000835052">
    <property type="component" value="Unassembled WGS sequence"/>
</dbReference>
<evidence type="ECO:0000313" key="5">
    <source>
        <dbReference type="Proteomes" id="UP000835052"/>
    </source>
</evidence>
<keyword evidence="5" id="KW-1185">Reference proteome</keyword>
<dbReference type="Pfam" id="PF07885">
    <property type="entry name" value="Ion_trans_2"/>
    <property type="match status" value="1"/>
</dbReference>
<keyword evidence="2" id="KW-0812">Transmembrane</keyword>
<feature type="compositionally biased region" description="Basic and acidic residues" evidence="1">
    <location>
        <begin position="382"/>
        <end position="396"/>
    </location>
</feature>
<gene>
    <name evidence="4" type="ORF">CAUJ_LOCUS12988</name>
</gene>
<feature type="transmembrane region" description="Helical" evidence="2">
    <location>
        <begin position="24"/>
        <end position="43"/>
    </location>
</feature>
<dbReference type="Pfam" id="PF03530">
    <property type="entry name" value="SK_channel"/>
    <property type="match status" value="1"/>
</dbReference>
<dbReference type="PROSITE" id="PS50096">
    <property type="entry name" value="IQ"/>
    <property type="match status" value="1"/>
</dbReference>
<name>A0A8S1HMH0_9PELO</name>
<feature type="domain" description="Potassium channel" evidence="3">
    <location>
        <begin position="204"/>
        <end position="258"/>
    </location>
</feature>
<dbReference type="GO" id="GO:0016020">
    <property type="term" value="C:membrane"/>
    <property type="evidence" value="ECO:0007669"/>
    <property type="project" value="InterPro"/>
</dbReference>
<dbReference type="GO" id="GO:0016286">
    <property type="term" value="F:small conductance calcium-activated potassium channel activity"/>
    <property type="evidence" value="ECO:0007669"/>
    <property type="project" value="InterPro"/>
</dbReference>
<dbReference type="SUPFAM" id="SSF81324">
    <property type="entry name" value="Voltage-gated potassium channels"/>
    <property type="match status" value="1"/>
</dbReference>
<dbReference type="Gene3D" id="1.10.287.70">
    <property type="match status" value="1"/>
</dbReference>
<evidence type="ECO:0000256" key="1">
    <source>
        <dbReference type="SAM" id="MobiDB-lite"/>
    </source>
</evidence>
<dbReference type="InterPro" id="IPR015449">
    <property type="entry name" value="K_chnl_Ca-activ_SK"/>
</dbReference>
<feature type="transmembrane region" description="Helical" evidence="2">
    <location>
        <begin position="233"/>
        <end position="254"/>
    </location>
</feature>
<keyword evidence="2" id="KW-0472">Membrane</keyword>
<evidence type="ECO:0000256" key="2">
    <source>
        <dbReference type="SAM" id="Phobius"/>
    </source>
</evidence>
<feature type="transmembrane region" description="Helical" evidence="2">
    <location>
        <begin position="200"/>
        <end position="221"/>
    </location>
</feature>